<dbReference type="HOGENOM" id="CLU_039162_0_0_5"/>
<accession>V5SIU6</accession>
<protein>
    <recommendedName>
        <fullName evidence="1">DUF2779 domain-containing protein</fullName>
    </recommendedName>
</protein>
<feature type="domain" description="DUF2779" evidence="1">
    <location>
        <begin position="305"/>
        <end position="429"/>
    </location>
</feature>
<organism evidence="2 3">
    <name type="scientific">Hyphomicrobium nitrativorans NL23</name>
    <dbReference type="NCBI Taxonomy" id="1029756"/>
    <lineage>
        <taxon>Bacteria</taxon>
        <taxon>Pseudomonadati</taxon>
        <taxon>Pseudomonadota</taxon>
        <taxon>Alphaproteobacteria</taxon>
        <taxon>Hyphomicrobiales</taxon>
        <taxon>Hyphomicrobiaceae</taxon>
        <taxon>Hyphomicrobium</taxon>
    </lineage>
</organism>
<evidence type="ECO:0000313" key="3">
    <source>
        <dbReference type="Proteomes" id="UP000018542"/>
    </source>
</evidence>
<dbReference type="AlphaFoldDB" id="V5SIU6"/>
<dbReference type="Proteomes" id="UP000018542">
    <property type="component" value="Chromosome"/>
</dbReference>
<evidence type="ECO:0000313" key="2">
    <source>
        <dbReference type="EMBL" id="AHB50468.1"/>
    </source>
</evidence>
<dbReference type="InterPro" id="IPR021301">
    <property type="entry name" value="DUF2779"/>
</dbReference>
<gene>
    <name evidence="2" type="ORF">W911_17450</name>
</gene>
<keyword evidence="3" id="KW-1185">Reference proteome</keyword>
<dbReference type="Pfam" id="PF11074">
    <property type="entry name" value="DUF2779"/>
    <property type="match status" value="1"/>
</dbReference>
<dbReference type="PATRIC" id="fig|1029756.8.peg.3629"/>
<name>V5SIU6_9HYPH</name>
<dbReference type="KEGG" id="hni:W911_17450"/>
<proteinExistence type="predicted"/>
<dbReference type="EMBL" id="CP006912">
    <property type="protein sequence ID" value="AHB50468.1"/>
    <property type="molecule type" value="Genomic_DNA"/>
</dbReference>
<dbReference type="STRING" id="1029756.W911_17450"/>
<reference evidence="2 3" key="1">
    <citation type="journal article" date="2014" name="Genome Announc.">
        <title>Complete Genome Sequence of Hyphomicrobium nitrativorans Strain NL23, a Denitrifying Bacterium Isolated from Biofilm of a Methanol-Fed Denitrification System Treating Seawater at the Montreal Biodome.</title>
        <authorList>
            <person name="Martineau C."/>
            <person name="Villeneuve C."/>
            <person name="Mauffrey F."/>
            <person name="Villemur R."/>
        </authorList>
    </citation>
    <scope>NUCLEOTIDE SEQUENCE [LARGE SCALE GENOMIC DNA]</scope>
    <source>
        <strain evidence="2">NL23</strain>
    </source>
</reference>
<sequence length="509" mass="57424">MRTSRKLSKTNYLVYRDCAHNAWVKIHRPEVYHARPPSVFEQAVMDTGNDVDARARDIFPDGVLIRRGDADGTAQLVAERYGVLYQPVFETDRYTTACDVLVWSEDRGVYDLYEVKASTSGDDRKAKDDLYAHDLAFQANVLTECGVPLGRFHLVRLDSSYVSDGTLDLQRLFTREDFTDRVTPLLETVAAEMDAAHDVLSLDTMPPAPCACVYKGRSSHCTSFSFINGHVPEYSVHDLTRIGASPRRLRALVDADILDIADIPDDFELTVNQANQVRAARQGRAFLEVAPLGEFLNRLRYPISFLDYETYPCALPRFARFRPYDHVPFQFSQHVVSHPGGEAVHRDFLFTGRACPDEYFIGALKDAIPAEGSIVVWNRPFERGINAKLAERLPDEREFLNSVNERIVDLMDVFTGQMVIHPKFRGRTSIKWVLPALVPQLSYQGLAIQEGATASETWNRIVTGDLEGDEAEEARKDLLTYCKRDSLAMVEIWRALLAAVAAREIREAG</sequence>
<dbReference type="RefSeq" id="WP_023788777.1">
    <property type="nucleotide sequence ID" value="NC_022997.1"/>
</dbReference>
<dbReference type="OrthoDB" id="9783873at2"/>
<evidence type="ECO:0000259" key="1">
    <source>
        <dbReference type="Pfam" id="PF11074"/>
    </source>
</evidence>